<dbReference type="AlphaFoldDB" id="A0A328UGD5"/>
<evidence type="ECO:0000313" key="3">
    <source>
        <dbReference type="Proteomes" id="UP000249377"/>
    </source>
</evidence>
<sequence>MAHGANKFKKYIIPISIFLILVEIFFINLISDIIKVPPNDPTKLLWGFLLVAPVEFVLFWSIGTTLKNKSQKLGVFLHIIAIWLSLGQVAFAILNLVKKM</sequence>
<evidence type="ECO:0000256" key="1">
    <source>
        <dbReference type="SAM" id="Phobius"/>
    </source>
</evidence>
<gene>
    <name evidence="2" type="ORF">DPQ25_12830</name>
</gene>
<keyword evidence="1" id="KW-0812">Transmembrane</keyword>
<feature type="transmembrane region" description="Helical" evidence="1">
    <location>
        <begin position="12"/>
        <end position="31"/>
    </location>
</feature>
<feature type="transmembrane region" description="Helical" evidence="1">
    <location>
        <begin position="75"/>
        <end position="97"/>
    </location>
</feature>
<proteinExistence type="predicted"/>
<protein>
    <submittedName>
        <fullName evidence="2">Uncharacterized protein</fullName>
    </submittedName>
</protein>
<dbReference type="EMBL" id="QLYR01000012">
    <property type="protein sequence ID" value="RAQ22514.1"/>
    <property type="molecule type" value="Genomic_DNA"/>
</dbReference>
<accession>A0A328UGD5</accession>
<keyword evidence="1" id="KW-1133">Transmembrane helix</keyword>
<evidence type="ECO:0000313" key="2">
    <source>
        <dbReference type="EMBL" id="RAQ22514.1"/>
    </source>
</evidence>
<dbReference type="RefSeq" id="WP_112333575.1">
    <property type="nucleotide sequence ID" value="NZ_QLYR01000012.1"/>
</dbReference>
<organism evidence="2 3">
    <name type="scientific">Hydrogeniiclostridium mannosilyticum</name>
    <dbReference type="NCBI Taxonomy" id="2764322"/>
    <lineage>
        <taxon>Bacteria</taxon>
        <taxon>Bacillati</taxon>
        <taxon>Bacillota</taxon>
        <taxon>Clostridia</taxon>
        <taxon>Eubacteriales</taxon>
        <taxon>Acutalibacteraceae</taxon>
        <taxon>Hydrogeniiclostridium</taxon>
    </lineage>
</organism>
<dbReference type="Proteomes" id="UP000249377">
    <property type="component" value="Unassembled WGS sequence"/>
</dbReference>
<reference evidence="2 3" key="1">
    <citation type="submission" date="2018-06" db="EMBL/GenBank/DDBJ databases">
        <title>Noncontiguous genome sequence of Ruminococcaceae bacterium ASD2818.</title>
        <authorList>
            <person name="Chaplin A.V."/>
            <person name="Sokolova S.R."/>
            <person name="Kochetkova T.O."/>
            <person name="Goltsov A.Y."/>
            <person name="Trofimov D.Y."/>
            <person name="Efimov B.A."/>
        </authorList>
    </citation>
    <scope>NUCLEOTIDE SEQUENCE [LARGE SCALE GENOMIC DNA]</scope>
    <source>
        <strain evidence="2 3">ASD2818</strain>
    </source>
</reference>
<comment type="caution">
    <text evidence="2">The sequence shown here is derived from an EMBL/GenBank/DDBJ whole genome shotgun (WGS) entry which is preliminary data.</text>
</comment>
<name>A0A328UGD5_9FIRM</name>
<keyword evidence="3" id="KW-1185">Reference proteome</keyword>
<keyword evidence="1" id="KW-0472">Membrane</keyword>
<feature type="transmembrane region" description="Helical" evidence="1">
    <location>
        <begin position="43"/>
        <end position="63"/>
    </location>
</feature>